<dbReference type="EMBL" id="JAJVCZ030000002">
    <property type="protein sequence ID" value="KAL0262702.1"/>
    <property type="molecule type" value="Genomic_DNA"/>
</dbReference>
<organism evidence="1 2">
    <name type="scientific">Diplodia seriata</name>
    <dbReference type="NCBI Taxonomy" id="420778"/>
    <lineage>
        <taxon>Eukaryota</taxon>
        <taxon>Fungi</taxon>
        <taxon>Dikarya</taxon>
        <taxon>Ascomycota</taxon>
        <taxon>Pezizomycotina</taxon>
        <taxon>Dothideomycetes</taxon>
        <taxon>Dothideomycetes incertae sedis</taxon>
        <taxon>Botryosphaeriales</taxon>
        <taxon>Botryosphaeriaceae</taxon>
        <taxon>Diplodia</taxon>
    </lineage>
</organism>
<keyword evidence="2" id="KW-1185">Reference proteome</keyword>
<gene>
    <name evidence="1" type="ORF">SLS55_001672</name>
</gene>
<comment type="caution">
    <text evidence="1">The sequence shown here is derived from an EMBL/GenBank/DDBJ whole genome shotgun (WGS) entry which is preliminary data.</text>
</comment>
<dbReference type="Proteomes" id="UP001430584">
    <property type="component" value="Unassembled WGS sequence"/>
</dbReference>
<evidence type="ECO:0000313" key="1">
    <source>
        <dbReference type="EMBL" id="KAL0262702.1"/>
    </source>
</evidence>
<reference evidence="1 2" key="1">
    <citation type="submission" date="2024-02" db="EMBL/GenBank/DDBJ databases">
        <title>De novo assembly and annotation of 12 fungi associated with fruit tree decline syndrome in Ontario, Canada.</title>
        <authorList>
            <person name="Sulman M."/>
            <person name="Ellouze W."/>
            <person name="Ilyukhin E."/>
        </authorList>
    </citation>
    <scope>NUCLEOTIDE SEQUENCE [LARGE SCALE GENOMIC DNA]</scope>
    <source>
        <strain evidence="1 2">FDS-637</strain>
    </source>
</reference>
<protein>
    <submittedName>
        <fullName evidence="1">Uncharacterized protein</fullName>
    </submittedName>
</protein>
<dbReference type="RefSeq" id="XP_066635731.1">
    <property type="nucleotide sequence ID" value="XM_066773164.1"/>
</dbReference>
<evidence type="ECO:0000313" key="2">
    <source>
        <dbReference type="Proteomes" id="UP001430584"/>
    </source>
</evidence>
<accession>A0ABR3CQ01</accession>
<proteinExistence type="predicted"/>
<name>A0ABR3CQ01_9PEZI</name>
<sequence>MPPSEYQERLKRECVDIVLDVVPSWAQLGHVRLVCESGSNHWTCGPWWEVRCVSGGLPRVVHLVHKGPDGRGCTRLKALMMLREELLSIRYALYE</sequence>
<dbReference type="GeneID" id="92005757"/>